<dbReference type="Proteomes" id="UP000225548">
    <property type="component" value="Unassembled WGS sequence"/>
</dbReference>
<dbReference type="Pfam" id="PF13579">
    <property type="entry name" value="Glyco_trans_4_4"/>
    <property type="match status" value="1"/>
</dbReference>
<evidence type="ECO:0000313" key="6">
    <source>
        <dbReference type="Proteomes" id="UP000225548"/>
    </source>
</evidence>
<dbReference type="OrthoDB" id="3733126at2"/>
<evidence type="ECO:0000259" key="3">
    <source>
        <dbReference type="Pfam" id="PF04230"/>
    </source>
</evidence>
<dbReference type="InterPro" id="IPR028098">
    <property type="entry name" value="Glyco_trans_4-like_N"/>
</dbReference>
<name>A0A2A9E497_9MICO</name>
<dbReference type="RefSeq" id="WP_098454430.1">
    <property type="nucleotide sequence ID" value="NZ_PDJG01000001.1"/>
</dbReference>
<dbReference type="CDD" id="cd03801">
    <property type="entry name" value="GT4_PimA-like"/>
    <property type="match status" value="1"/>
</dbReference>
<evidence type="ECO:0000256" key="2">
    <source>
        <dbReference type="ARBA" id="ARBA00022679"/>
    </source>
</evidence>
<dbReference type="Pfam" id="PF13692">
    <property type="entry name" value="Glyco_trans_1_4"/>
    <property type="match status" value="1"/>
</dbReference>
<evidence type="ECO:0000256" key="1">
    <source>
        <dbReference type="ARBA" id="ARBA00022676"/>
    </source>
</evidence>
<dbReference type="PANTHER" id="PTHR36836">
    <property type="entry name" value="COLANIC ACID BIOSYNTHESIS PROTEIN WCAK"/>
    <property type="match status" value="1"/>
</dbReference>
<protein>
    <submittedName>
        <fullName evidence="5">Glycosyltransferase involved in cell wall biosynthesis</fullName>
    </submittedName>
</protein>
<keyword evidence="1" id="KW-0328">Glycosyltransferase</keyword>
<feature type="domain" description="Glycosyltransferase subfamily 4-like N-terminal" evidence="4">
    <location>
        <begin position="22"/>
        <end position="154"/>
    </location>
</feature>
<proteinExistence type="predicted"/>
<comment type="caution">
    <text evidence="5">The sequence shown here is derived from an EMBL/GenBank/DDBJ whole genome shotgun (WGS) entry which is preliminary data.</text>
</comment>
<accession>A0A2A9E497</accession>
<sequence length="706" mass="75692">MKILHVTECTGGGVLRAAVMAARAAPEHTHVLCSPLTADQAPDDFDEVRTLPESLVARILAVRREVRSIAPDVVFAHSSWAGIYTRALPSPVPIVYQPHCYVFEDPARPAALRVAYRLVETALAPRSTVTVALTPHEAALARSTGAVDVEHVPNAATVSRPASSGAGELAPRRTVVMVGRISPQKDPGLFAEIARRTRALDPSITFRWIGDGDAEQRNELEAAGVQVTGWVGDADLVDLLGGAALYVHTAAYEGFPLSVLDAAALRVPTVVRAIAATAHTRLASFDDAAQAVHIIRRALDDPDARATILALTCELEESMNPEEHRESLARTYDQAVSAARRPGTPGRPRRAIILHGYSAANRGDGLLVELALDIVRSALGEDVEITVAANHPDSFHGMGVRVLDSGLRRTGYRRAYLKTLRHLGDFDLVVGVGGGYLRFGHLVESLKAGLIHGPQLFAAARTKAPTVYLPQSIGPLRLGSRPAMRRLLRSVDVVFARDDRTVAELALPNVVRTSDLALGEITSDGRDAARLTPDAAPILSVRHVDGGIPAPLADLARRMGTFDGYVQSTAGKNDDRPAMASMHPRTTLGFDDLMVPSDDGGVRVIVAVRMHAALMALKAGHYVIHLSYERKGFAAFADLGLAEFVHNVRRFDPALVQRQVTALLEDEDERRRYDALLVGATSQYASRSAEVASAVAALVPATVVAP</sequence>
<reference evidence="5 6" key="1">
    <citation type="submission" date="2017-10" db="EMBL/GenBank/DDBJ databases">
        <title>Sequencing the genomes of 1000 actinobacteria strains.</title>
        <authorList>
            <person name="Klenk H.-P."/>
        </authorList>
    </citation>
    <scope>NUCLEOTIDE SEQUENCE [LARGE SCALE GENOMIC DNA]</scope>
    <source>
        <strain evidence="5 6">DSM 18966</strain>
    </source>
</reference>
<gene>
    <name evidence="5" type="ORF">ATL42_1045</name>
</gene>
<dbReference type="SUPFAM" id="SSF53756">
    <property type="entry name" value="UDP-Glycosyltransferase/glycogen phosphorylase"/>
    <property type="match status" value="1"/>
</dbReference>
<dbReference type="PANTHER" id="PTHR36836:SF1">
    <property type="entry name" value="COLANIC ACID BIOSYNTHESIS PROTEIN WCAK"/>
    <property type="match status" value="1"/>
</dbReference>
<dbReference type="Pfam" id="PF04230">
    <property type="entry name" value="PS_pyruv_trans"/>
    <property type="match status" value="1"/>
</dbReference>
<dbReference type="AlphaFoldDB" id="A0A2A9E497"/>
<evidence type="ECO:0000313" key="5">
    <source>
        <dbReference type="EMBL" id="PFG33185.1"/>
    </source>
</evidence>
<feature type="domain" description="Polysaccharide pyruvyl transferase" evidence="3">
    <location>
        <begin position="361"/>
        <end position="520"/>
    </location>
</feature>
<dbReference type="Gene3D" id="3.40.50.2000">
    <property type="entry name" value="Glycogen Phosphorylase B"/>
    <property type="match status" value="2"/>
</dbReference>
<organism evidence="5 6">
    <name type="scientific">Sanguibacter antarcticus</name>
    <dbReference type="NCBI Taxonomy" id="372484"/>
    <lineage>
        <taxon>Bacteria</taxon>
        <taxon>Bacillati</taxon>
        <taxon>Actinomycetota</taxon>
        <taxon>Actinomycetes</taxon>
        <taxon>Micrococcales</taxon>
        <taxon>Sanguibacteraceae</taxon>
        <taxon>Sanguibacter</taxon>
    </lineage>
</organism>
<evidence type="ECO:0000259" key="4">
    <source>
        <dbReference type="Pfam" id="PF13579"/>
    </source>
</evidence>
<dbReference type="EMBL" id="PDJG01000001">
    <property type="protein sequence ID" value="PFG33185.1"/>
    <property type="molecule type" value="Genomic_DNA"/>
</dbReference>
<dbReference type="GO" id="GO:0016757">
    <property type="term" value="F:glycosyltransferase activity"/>
    <property type="evidence" value="ECO:0007669"/>
    <property type="project" value="UniProtKB-KW"/>
</dbReference>
<keyword evidence="6" id="KW-1185">Reference proteome</keyword>
<dbReference type="InterPro" id="IPR007345">
    <property type="entry name" value="Polysacch_pyruvyl_Trfase"/>
</dbReference>
<keyword evidence="2 5" id="KW-0808">Transferase</keyword>